<protein>
    <submittedName>
        <fullName evidence="3">Uncharacterized protein</fullName>
    </submittedName>
</protein>
<organism evidence="3 4">
    <name type="scientific">Colletotrichum plurivorum</name>
    <dbReference type="NCBI Taxonomy" id="2175906"/>
    <lineage>
        <taxon>Eukaryota</taxon>
        <taxon>Fungi</taxon>
        <taxon>Dikarya</taxon>
        <taxon>Ascomycota</taxon>
        <taxon>Pezizomycotina</taxon>
        <taxon>Sordariomycetes</taxon>
        <taxon>Hypocreomycetidae</taxon>
        <taxon>Glomerellales</taxon>
        <taxon>Glomerellaceae</taxon>
        <taxon>Colletotrichum</taxon>
        <taxon>Colletotrichum orchidearum species complex</taxon>
    </lineage>
</organism>
<keyword evidence="4" id="KW-1185">Reference proteome</keyword>
<proteinExistence type="predicted"/>
<feature type="non-terminal residue" evidence="3">
    <location>
        <position position="1"/>
    </location>
</feature>
<dbReference type="EMBL" id="WIGO01000554">
    <property type="protein sequence ID" value="KAF6808978.1"/>
    <property type="molecule type" value="Genomic_DNA"/>
</dbReference>
<keyword evidence="1" id="KW-0175">Coiled coil</keyword>
<feature type="coiled-coil region" evidence="1">
    <location>
        <begin position="131"/>
        <end position="214"/>
    </location>
</feature>
<dbReference type="AlphaFoldDB" id="A0A8H6J9W7"/>
<comment type="caution">
    <text evidence="3">The sequence shown here is derived from an EMBL/GenBank/DDBJ whole genome shotgun (WGS) entry which is preliminary data.</text>
</comment>
<dbReference type="Proteomes" id="UP000654918">
    <property type="component" value="Unassembled WGS sequence"/>
</dbReference>
<evidence type="ECO:0000256" key="1">
    <source>
        <dbReference type="SAM" id="Coils"/>
    </source>
</evidence>
<reference evidence="3" key="1">
    <citation type="journal article" date="2020" name="Phytopathology">
        <title>Genome Sequence Resources of Colletotrichum truncatum, C. plurivorum, C. musicola, and C. sojae: Four Species Pathogenic to Soybean (Glycine max).</title>
        <authorList>
            <person name="Rogerio F."/>
            <person name="Boufleur T.R."/>
            <person name="Ciampi-Guillardi M."/>
            <person name="Sukno S.A."/>
            <person name="Thon M.R."/>
            <person name="Massola Junior N.S."/>
            <person name="Baroncelli R."/>
        </authorList>
    </citation>
    <scope>NUCLEOTIDE SEQUENCE</scope>
    <source>
        <strain evidence="3">LFN00145</strain>
    </source>
</reference>
<evidence type="ECO:0000313" key="4">
    <source>
        <dbReference type="Proteomes" id="UP000654918"/>
    </source>
</evidence>
<sequence>PPAPGTPSSYGSTLPFDVVPRGSPPSYTECSGGGSSPRPTSGSVAIFTTSPGGDCDPPEYGDIKRRDDALDFSQGVLPCGNEDIDIRPTTKRKRSHTTECITRTFAMDAPGPEESQRSLFPDASDPLMRMLHEQQLQIQRLYQMVEESQRRNKELEKVCEELEGRCSRLEDGQAEHEEIFEGHDIEVNDLKARCDTLEEQMPDVCDEMKDLKDRWLEESREEAEENGSESTEEKIFERIQKIVSSEVKRSFRKALETI</sequence>
<name>A0A8H6J9W7_9PEZI</name>
<evidence type="ECO:0000313" key="3">
    <source>
        <dbReference type="EMBL" id="KAF6808978.1"/>
    </source>
</evidence>
<feature type="compositionally biased region" description="Polar residues" evidence="2">
    <location>
        <begin position="1"/>
        <end position="12"/>
    </location>
</feature>
<evidence type="ECO:0000256" key="2">
    <source>
        <dbReference type="SAM" id="MobiDB-lite"/>
    </source>
</evidence>
<feature type="region of interest" description="Disordered" evidence="2">
    <location>
        <begin position="1"/>
        <end position="64"/>
    </location>
</feature>
<gene>
    <name evidence="3" type="ORF">CPLU01_15582</name>
</gene>
<accession>A0A8H6J9W7</accession>